<dbReference type="EMBL" id="CP009170">
    <property type="protein sequence ID" value="AIS52490.1"/>
    <property type="molecule type" value="Genomic_DNA"/>
</dbReference>
<evidence type="ECO:0000313" key="1">
    <source>
        <dbReference type="EMBL" id="AIS52490.1"/>
    </source>
</evidence>
<proteinExistence type="predicted"/>
<protein>
    <submittedName>
        <fullName evidence="1">Uncharacterized protein</fullName>
    </submittedName>
</protein>
<name>A0A097ARP1_THEKI</name>
<keyword evidence="2" id="KW-1185">Reference proteome</keyword>
<evidence type="ECO:0000313" key="2">
    <source>
        <dbReference type="Proteomes" id="UP000029669"/>
    </source>
</evidence>
<dbReference type="Proteomes" id="UP000029669">
    <property type="component" value="Chromosome"/>
</dbReference>
<dbReference type="AlphaFoldDB" id="A0A097ARP1"/>
<gene>
    <name evidence="1" type="ORF">TKV_c13190</name>
</gene>
<reference evidence="2" key="1">
    <citation type="journal article" date="2015" name="Genome Announc.">
        <title>Whole-Genome Sequences of 80 Environmental and Clinical Isolates of Burkholderia pseudomallei.</title>
        <authorList>
            <person name="Johnson S.L."/>
            <person name="Baker A.L."/>
            <person name="Chain P.S."/>
            <person name="Currie B.J."/>
            <person name="Daligault H.E."/>
            <person name="Davenport K.W."/>
            <person name="Davis C.B."/>
            <person name="Inglis T.J."/>
            <person name="Kaestli M."/>
            <person name="Koren S."/>
            <person name="Mayo M."/>
            <person name="Merritt A.J."/>
            <person name="Price E.P."/>
            <person name="Sarovich D.S."/>
            <person name="Warner J."/>
            <person name="Rosovitz M.J."/>
        </authorList>
    </citation>
    <scope>NUCLEOTIDE SEQUENCE [LARGE SCALE GENOMIC DNA]</scope>
    <source>
        <strain evidence="2">DSM 2030</strain>
    </source>
</reference>
<sequence length="32" mass="3766">MLLLLKEQLKSFTSENNIQSVIDLYTIIKRTI</sequence>
<dbReference type="HOGENOM" id="CLU_3391852_0_0_9"/>
<organism evidence="1 2">
    <name type="scientific">Thermoanaerobacter kivui</name>
    <name type="common">Acetogenium kivui</name>
    <dbReference type="NCBI Taxonomy" id="2325"/>
    <lineage>
        <taxon>Bacteria</taxon>
        <taxon>Bacillati</taxon>
        <taxon>Bacillota</taxon>
        <taxon>Clostridia</taxon>
        <taxon>Thermoanaerobacterales</taxon>
        <taxon>Thermoanaerobacteraceae</taxon>
        <taxon>Thermoanaerobacter</taxon>
    </lineage>
</organism>
<accession>A0A097ARP1</accession>
<dbReference type="KEGG" id="tki:TKV_c13190"/>